<dbReference type="EMBL" id="KI393443">
    <property type="protein sequence ID" value="ERN08421.1"/>
    <property type="molecule type" value="Genomic_DNA"/>
</dbReference>
<dbReference type="HOGENOM" id="CLU_041859_0_0_1"/>
<sequence length="231" mass="25525">MLDTVHDFKLIFIFVQAQSGRWDTNVGRILGNKYLHCGSTSEEPAMENEHMGGFGGIGNKIDLTGYIKWWRPNRLHAGDSIIRTYEDSRFPSKDSIAHSESKAFEWPCQPTAPYQLPSLGISRKNMQRSPLLTACGILSESAAFKNMQERAASLTYNDRCSNEIGHENVSQKVNNVGEGDVLGLPLHRTPYPFASLRAVPLLTNCSTADPLSDSIFWPNVVPSPGLSLTAT</sequence>
<dbReference type="Gramene" id="ERN08421">
    <property type="protein sequence ID" value="ERN08421"/>
    <property type="gene ID" value="AMTR_s02210p00008540"/>
</dbReference>
<dbReference type="eggNOG" id="ENOG502QR8V">
    <property type="taxonomic scope" value="Eukaryota"/>
</dbReference>
<feature type="non-terminal residue" evidence="1">
    <location>
        <position position="231"/>
    </location>
</feature>
<dbReference type="OMA" id="TNNIGHE"/>
<reference evidence="2" key="1">
    <citation type="journal article" date="2013" name="Science">
        <title>The Amborella genome and the evolution of flowering plants.</title>
        <authorList>
            <consortium name="Amborella Genome Project"/>
        </authorList>
    </citation>
    <scope>NUCLEOTIDE SEQUENCE [LARGE SCALE GENOMIC DNA]</scope>
</reference>
<dbReference type="AlphaFoldDB" id="U5CVX7"/>
<evidence type="ECO:0000313" key="2">
    <source>
        <dbReference type="Proteomes" id="UP000017836"/>
    </source>
</evidence>
<dbReference type="STRING" id="13333.U5CVX7"/>
<organism evidence="1 2">
    <name type="scientific">Amborella trichopoda</name>
    <dbReference type="NCBI Taxonomy" id="13333"/>
    <lineage>
        <taxon>Eukaryota</taxon>
        <taxon>Viridiplantae</taxon>
        <taxon>Streptophyta</taxon>
        <taxon>Embryophyta</taxon>
        <taxon>Tracheophyta</taxon>
        <taxon>Spermatophyta</taxon>
        <taxon>Magnoliopsida</taxon>
        <taxon>Amborellales</taxon>
        <taxon>Amborellaceae</taxon>
        <taxon>Amborella</taxon>
    </lineage>
</organism>
<dbReference type="OrthoDB" id="207175at2759"/>
<proteinExistence type="predicted"/>
<gene>
    <name evidence="1" type="ORF">AMTR_s02210p00008540</name>
</gene>
<dbReference type="Proteomes" id="UP000017836">
    <property type="component" value="Unassembled WGS sequence"/>
</dbReference>
<keyword evidence="2" id="KW-1185">Reference proteome</keyword>
<name>U5CVX7_AMBTC</name>
<protein>
    <submittedName>
        <fullName evidence="1">Uncharacterized protein</fullName>
    </submittedName>
</protein>
<evidence type="ECO:0000313" key="1">
    <source>
        <dbReference type="EMBL" id="ERN08421.1"/>
    </source>
</evidence>
<accession>U5CVX7</accession>